<organism evidence="2 3">
    <name type="scientific">Lolium multiflorum</name>
    <name type="common">Italian ryegrass</name>
    <name type="synonym">Lolium perenne subsp. multiflorum</name>
    <dbReference type="NCBI Taxonomy" id="4521"/>
    <lineage>
        <taxon>Eukaryota</taxon>
        <taxon>Viridiplantae</taxon>
        <taxon>Streptophyta</taxon>
        <taxon>Embryophyta</taxon>
        <taxon>Tracheophyta</taxon>
        <taxon>Spermatophyta</taxon>
        <taxon>Magnoliopsida</taxon>
        <taxon>Liliopsida</taxon>
        <taxon>Poales</taxon>
        <taxon>Poaceae</taxon>
        <taxon>BOP clade</taxon>
        <taxon>Pooideae</taxon>
        <taxon>Poodae</taxon>
        <taxon>Poeae</taxon>
        <taxon>Poeae Chloroplast Group 2 (Poeae type)</taxon>
        <taxon>Loliodinae</taxon>
        <taxon>Loliinae</taxon>
        <taxon>Lolium</taxon>
    </lineage>
</organism>
<dbReference type="GO" id="GO:0019139">
    <property type="term" value="F:cytokinin dehydrogenase activity"/>
    <property type="evidence" value="ECO:0007669"/>
    <property type="project" value="InterPro"/>
</dbReference>
<feature type="domain" description="Cytokinin dehydrogenase 1 FAD/cytokinin binding" evidence="1">
    <location>
        <begin position="2"/>
        <end position="43"/>
    </location>
</feature>
<accession>A0AAD8WK13</accession>
<reference evidence="2" key="1">
    <citation type="submission" date="2023-07" db="EMBL/GenBank/DDBJ databases">
        <title>A chromosome-level genome assembly of Lolium multiflorum.</title>
        <authorList>
            <person name="Chen Y."/>
            <person name="Copetti D."/>
            <person name="Kolliker R."/>
            <person name="Studer B."/>
        </authorList>
    </citation>
    <scope>NUCLEOTIDE SEQUENCE</scope>
    <source>
        <strain evidence="2">02402/16</strain>
        <tissue evidence="2">Leaf</tissue>
    </source>
</reference>
<dbReference type="Pfam" id="PF09265">
    <property type="entry name" value="Cytokin-bind"/>
    <property type="match status" value="1"/>
</dbReference>
<gene>
    <name evidence="2" type="ORF">QYE76_050899</name>
</gene>
<sequence>MMRRLEEQNEEIMRFSEEAGIPCVQCLPYYAGQDGWEKKHFGSLARRSAPAAGWRWIFGGVVFIYHVDVDDSRRRGAAGYRRRARTAGHVQDGGAVWRHGDIDGRSGKVNAVIPLEDWCEEDDGSDFCGVCVDVR</sequence>
<keyword evidence="3" id="KW-1185">Reference proteome</keyword>
<evidence type="ECO:0000313" key="3">
    <source>
        <dbReference type="Proteomes" id="UP001231189"/>
    </source>
</evidence>
<proteinExistence type="predicted"/>
<dbReference type="EMBL" id="JAUUTY010000003">
    <property type="protein sequence ID" value="KAK1662740.1"/>
    <property type="molecule type" value="Genomic_DNA"/>
</dbReference>
<dbReference type="Proteomes" id="UP001231189">
    <property type="component" value="Unassembled WGS sequence"/>
</dbReference>
<dbReference type="AlphaFoldDB" id="A0AAD8WK13"/>
<evidence type="ECO:0000259" key="1">
    <source>
        <dbReference type="Pfam" id="PF09265"/>
    </source>
</evidence>
<evidence type="ECO:0000313" key="2">
    <source>
        <dbReference type="EMBL" id="KAK1662740.1"/>
    </source>
</evidence>
<protein>
    <recommendedName>
        <fullName evidence="1">Cytokinin dehydrogenase 1 FAD/cytokinin binding domain-containing protein</fullName>
    </recommendedName>
</protein>
<dbReference type="GO" id="GO:0050660">
    <property type="term" value="F:flavin adenine dinucleotide binding"/>
    <property type="evidence" value="ECO:0007669"/>
    <property type="project" value="InterPro"/>
</dbReference>
<comment type="caution">
    <text evidence="2">The sequence shown here is derived from an EMBL/GenBank/DDBJ whole genome shotgun (WGS) entry which is preliminary data.</text>
</comment>
<name>A0AAD8WK13_LOLMU</name>
<dbReference type="GO" id="GO:0009690">
    <property type="term" value="P:cytokinin metabolic process"/>
    <property type="evidence" value="ECO:0007669"/>
    <property type="project" value="InterPro"/>
</dbReference>
<dbReference type="InterPro" id="IPR015345">
    <property type="entry name" value="Cytokinin_DH_FAD/cytokin-bd"/>
</dbReference>